<keyword evidence="2" id="KW-1185">Reference proteome</keyword>
<protein>
    <submittedName>
        <fullName evidence="1">Uncharacterized protein</fullName>
    </submittedName>
</protein>
<dbReference type="RefSeq" id="WP_068332305.1">
    <property type="nucleotide sequence ID" value="NZ_LVHF01000028.1"/>
</dbReference>
<reference evidence="1 2" key="1">
    <citation type="submission" date="2016-03" db="EMBL/GenBank/DDBJ databases">
        <title>Photobacterium proteolyticum sp. nov. a protease producing bacterium isolated from ocean sediments of Laizhou Bay.</title>
        <authorList>
            <person name="Li Y."/>
        </authorList>
    </citation>
    <scope>NUCLEOTIDE SEQUENCE [LARGE SCALE GENOMIC DNA]</scope>
    <source>
        <strain evidence="1 2">R-40508</strain>
    </source>
</reference>
<name>A0A178K9E3_9GAMM</name>
<dbReference type="AlphaFoldDB" id="A0A178K9E3"/>
<accession>A0A178K9E3</accession>
<gene>
    <name evidence="1" type="ORF">A3K86_14340</name>
</gene>
<dbReference type="EMBL" id="LVHF01000028">
    <property type="protein sequence ID" value="OAN13737.1"/>
    <property type="molecule type" value="Genomic_DNA"/>
</dbReference>
<organism evidence="1 2">
    <name type="scientific">Photobacterium jeanii</name>
    <dbReference type="NCBI Taxonomy" id="858640"/>
    <lineage>
        <taxon>Bacteria</taxon>
        <taxon>Pseudomonadati</taxon>
        <taxon>Pseudomonadota</taxon>
        <taxon>Gammaproteobacteria</taxon>
        <taxon>Vibrionales</taxon>
        <taxon>Vibrionaceae</taxon>
        <taxon>Photobacterium</taxon>
    </lineage>
</organism>
<sequence length="74" mass="8634">MKKMNSAYRLQVIKEVAIRKQLAEKNDPMANHISHILEARAHRPHIVEQHQTYNGNHFDESVGGWVSNLWDTDK</sequence>
<evidence type="ECO:0000313" key="1">
    <source>
        <dbReference type="EMBL" id="OAN13737.1"/>
    </source>
</evidence>
<proteinExistence type="predicted"/>
<dbReference type="OrthoDB" id="5879551at2"/>
<comment type="caution">
    <text evidence="1">The sequence shown here is derived from an EMBL/GenBank/DDBJ whole genome shotgun (WGS) entry which is preliminary data.</text>
</comment>
<dbReference type="Proteomes" id="UP000078503">
    <property type="component" value="Unassembled WGS sequence"/>
</dbReference>
<evidence type="ECO:0000313" key="2">
    <source>
        <dbReference type="Proteomes" id="UP000078503"/>
    </source>
</evidence>